<organism evidence="7 8">
    <name type="scientific">Sulfolobus tengchongensis</name>
    <dbReference type="NCBI Taxonomy" id="207809"/>
    <lineage>
        <taxon>Archaea</taxon>
        <taxon>Thermoproteota</taxon>
        <taxon>Thermoprotei</taxon>
        <taxon>Sulfolobales</taxon>
        <taxon>Sulfolobaceae</taxon>
        <taxon>Sulfolobus</taxon>
    </lineage>
</organism>
<dbReference type="Pfam" id="PF01048">
    <property type="entry name" value="PNP_UDP_1"/>
    <property type="match status" value="1"/>
</dbReference>
<comment type="function">
    <text evidence="5">Catalyzes the reversible phosphorylation of S-methyl-5'-thioadenosine (MTA) to adenine and 5-methylthioribose-1-phosphate. Involved in the breakdown of MTA, a major by-product of polyamine biosynthesis. Responsible for the first step in the methionine salvage pathway after MTA has been generated from S-adenosylmethionine. Has broad substrate specificity with 6-aminopurine nucleosides as preferred substrates.</text>
</comment>
<evidence type="ECO:0000256" key="2">
    <source>
        <dbReference type="ARBA" id="ARBA00022679"/>
    </source>
</evidence>
<dbReference type="Gene3D" id="3.40.50.1580">
    <property type="entry name" value="Nucleoside phosphorylase domain"/>
    <property type="match status" value="1"/>
</dbReference>
<feature type="site" description="Important for substrate specificity" evidence="5">
    <location>
        <position position="225"/>
    </location>
</feature>
<feature type="binding site" evidence="5">
    <location>
        <begin position="214"/>
        <end position="216"/>
    </location>
    <ligand>
        <name>substrate</name>
    </ligand>
</feature>
<dbReference type="RefSeq" id="WP_338603671.1">
    <property type="nucleotide sequence ID" value="NZ_CP146016.1"/>
</dbReference>
<feature type="binding site" evidence="5">
    <location>
        <position position="190"/>
    </location>
    <ligand>
        <name>substrate</name>
    </ligand>
</feature>
<dbReference type="SUPFAM" id="SSF53167">
    <property type="entry name" value="Purine and uridine phosphorylases"/>
    <property type="match status" value="1"/>
</dbReference>
<comment type="similarity">
    <text evidence="5">Belongs to the PNP/MTAP phosphorylase family. MTAP subfamily.</text>
</comment>
<dbReference type="PANTHER" id="PTHR42679">
    <property type="entry name" value="S-METHYL-5'-THIOADENOSINE PHOSPHORYLASE"/>
    <property type="match status" value="1"/>
</dbReference>
<keyword evidence="1 5" id="KW-0328">Glycosyltransferase</keyword>
<reference evidence="7 8" key="1">
    <citation type="submission" date="2024-02" db="EMBL/GenBank/DDBJ databases">
        <title>STSV induces naive adaptation in Sulfolobus.</title>
        <authorList>
            <person name="Xiang X."/>
            <person name="Song M."/>
        </authorList>
    </citation>
    <scope>NUCLEOTIDE SEQUENCE [LARGE SCALE GENOMIC DNA]</scope>
    <source>
        <strain evidence="7 8">RT2</strain>
    </source>
</reference>
<evidence type="ECO:0000313" key="8">
    <source>
        <dbReference type="Proteomes" id="UP001432202"/>
    </source>
</evidence>
<proteinExistence type="inferred from homology"/>
<dbReference type="CDD" id="cd09010">
    <property type="entry name" value="MTAP_SsMTAPII_like_MTIP"/>
    <property type="match status" value="1"/>
</dbReference>
<dbReference type="InterPro" id="IPR035994">
    <property type="entry name" value="Nucleoside_phosphorylase_sf"/>
</dbReference>
<dbReference type="Proteomes" id="UP001432202">
    <property type="component" value="Chromosome"/>
</dbReference>
<feature type="domain" description="Nucleoside phosphorylase" evidence="6">
    <location>
        <begin position="10"/>
        <end position="247"/>
    </location>
</feature>
<dbReference type="GO" id="GO:0005829">
    <property type="term" value="C:cytosol"/>
    <property type="evidence" value="ECO:0007669"/>
    <property type="project" value="TreeGrafter"/>
</dbReference>
<dbReference type="GO" id="GO:0006166">
    <property type="term" value="P:purine ribonucleoside salvage"/>
    <property type="evidence" value="ECO:0007669"/>
    <property type="project" value="UniProtKB-KW"/>
</dbReference>
<dbReference type="HAMAP" id="MF_01963">
    <property type="entry name" value="MTAP"/>
    <property type="match status" value="1"/>
</dbReference>
<keyword evidence="2 5" id="KW-0808">Transferase</keyword>
<dbReference type="NCBIfam" id="NF006334">
    <property type="entry name" value="PRK08564.1"/>
    <property type="match status" value="1"/>
</dbReference>
<dbReference type="NCBIfam" id="TIGR01694">
    <property type="entry name" value="MTAP"/>
    <property type="match status" value="1"/>
</dbReference>
<dbReference type="InterPro" id="IPR000845">
    <property type="entry name" value="Nucleoside_phosphorylase_d"/>
</dbReference>
<gene>
    <name evidence="5" type="primary">mtnP</name>
    <name evidence="7" type="ORF">V6M85_04800</name>
</gene>
<evidence type="ECO:0000256" key="4">
    <source>
        <dbReference type="ARBA" id="ARBA00063054"/>
    </source>
</evidence>
<comment type="catalytic activity">
    <reaction evidence="5">
        <text>S-methyl-5'-thioadenosine + phosphate = 5-(methylsulfanyl)-alpha-D-ribose 1-phosphate + adenine</text>
        <dbReference type="Rhea" id="RHEA:11852"/>
        <dbReference type="ChEBI" id="CHEBI:16708"/>
        <dbReference type="ChEBI" id="CHEBI:17509"/>
        <dbReference type="ChEBI" id="CHEBI:43474"/>
        <dbReference type="ChEBI" id="CHEBI:58533"/>
        <dbReference type="EC" id="2.4.2.28"/>
    </reaction>
</comment>
<evidence type="ECO:0000313" key="7">
    <source>
        <dbReference type="EMBL" id="WWQ61401.1"/>
    </source>
</evidence>
<feature type="binding site" evidence="5">
    <location>
        <begin position="58"/>
        <end position="59"/>
    </location>
    <ligand>
        <name>phosphate</name>
        <dbReference type="ChEBI" id="CHEBI:43474"/>
    </ligand>
</feature>
<feature type="binding site" evidence="5">
    <location>
        <position position="16"/>
    </location>
    <ligand>
        <name>phosphate</name>
        <dbReference type="ChEBI" id="CHEBI:43474"/>
    </ligand>
</feature>
<dbReference type="GO" id="GO:0019509">
    <property type="term" value="P:L-methionine salvage from methylthioadenosine"/>
    <property type="evidence" value="ECO:0007669"/>
    <property type="project" value="UniProtKB-UniRule"/>
</dbReference>
<keyword evidence="8" id="KW-1185">Reference proteome</keyword>
<dbReference type="PANTHER" id="PTHR42679:SF3">
    <property type="entry name" value="S-METHYL-5'-THIOADENOSINE PHOSPHORYLASE"/>
    <property type="match status" value="1"/>
</dbReference>
<feature type="site" description="Important for substrate specificity" evidence="5">
    <location>
        <position position="171"/>
    </location>
</feature>
<name>A0AAX4L4S4_9CREN</name>
<protein>
    <recommendedName>
        <fullName evidence="5">S-methyl-5'-thioadenosine phosphorylase</fullName>
        <ecNumber evidence="5">2.4.2.28</ecNumber>
    </recommendedName>
    <alternativeName>
        <fullName evidence="5">5'-methylthioadenosine phosphorylase</fullName>
        <shortName evidence="5">MTA phosphorylase</shortName>
        <shortName evidence="5">MTAP</shortName>
    </alternativeName>
</protein>
<evidence type="ECO:0000256" key="1">
    <source>
        <dbReference type="ARBA" id="ARBA00022676"/>
    </source>
</evidence>
<dbReference type="GO" id="GO:0017061">
    <property type="term" value="F:S-methyl-5-thioadenosine phosphorylase activity"/>
    <property type="evidence" value="ECO:0007669"/>
    <property type="project" value="UniProtKB-UniRule"/>
</dbReference>
<accession>A0AAX4L4S4</accession>
<dbReference type="AlphaFoldDB" id="A0AAX4L4S4"/>
<evidence type="ECO:0000256" key="5">
    <source>
        <dbReference type="HAMAP-Rule" id="MF_01963"/>
    </source>
</evidence>
<dbReference type="InterPro" id="IPR010044">
    <property type="entry name" value="MTAP"/>
</dbReference>
<dbReference type="InterPro" id="IPR018099">
    <property type="entry name" value="Purine_phosphorylase-2_CS"/>
</dbReference>
<feature type="binding site" evidence="5">
    <location>
        <position position="191"/>
    </location>
    <ligand>
        <name>phosphate</name>
        <dbReference type="ChEBI" id="CHEBI:43474"/>
    </ligand>
</feature>
<comment type="subunit">
    <text evidence="4 5">Homohexamer. Dimer of a homotrimer.</text>
</comment>
<dbReference type="NCBIfam" id="NF006599">
    <property type="entry name" value="PRK09136.1"/>
    <property type="match status" value="1"/>
</dbReference>
<comment type="pathway">
    <text evidence="5">Amino-acid biosynthesis; L-methionine biosynthesis via salvage pathway; S-methyl-5-thio-alpha-D-ribose 1-phosphate from S-methyl-5'-thioadenosine (phosphorylase route): step 1/1.</text>
</comment>
<dbReference type="PROSITE" id="PS01240">
    <property type="entry name" value="PNP_MTAP_2"/>
    <property type="match status" value="1"/>
</dbReference>
<evidence type="ECO:0000256" key="3">
    <source>
        <dbReference type="ARBA" id="ARBA00022726"/>
    </source>
</evidence>
<sequence>MIQQNEKALIGIIGGSGLYDPGIFSEAKELKVYTPYGEPSDLITIGKIGSKTVAFLPRHGRRHRIPPHKINYRANIWAFKELGVKWVISVSAVGSLRMDYKPGDFVIPDQFIDMTKKRDYTFFDGPVVAHISMADPFCNHLRKLAIETANELNIVVHNTGTYICIEGPRFSTRAESRVWREVYKADIIGMTLVPEVNLACEAQMCYATIAMVTDYDVFAEVPVTAEEVERVMSKNVEKAKKLLYALIQKLPEKPEEGLCSCCNSLKTALV</sequence>
<evidence type="ECO:0000259" key="6">
    <source>
        <dbReference type="Pfam" id="PF01048"/>
    </source>
</evidence>
<keyword evidence="3 5" id="KW-0660">Purine salvage</keyword>
<feature type="binding site" evidence="5">
    <location>
        <begin position="91"/>
        <end position="92"/>
    </location>
    <ligand>
        <name>phosphate</name>
        <dbReference type="ChEBI" id="CHEBI:43474"/>
    </ligand>
</feature>
<dbReference type="EC" id="2.4.2.28" evidence="5"/>
<dbReference type="GeneID" id="89336062"/>
<dbReference type="EMBL" id="CP146016">
    <property type="protein sequence ID" value="WWQ61401.1"/>
    <property type="molecule type" value="Genomic_DNA"/>
</dbReference>
<dbReference type="FunFam" id="3.40.50.1580:FF:000012">
    <property type="entry name" value="Probable 6-oxopurine nucleoside phosphorylase"/>
    <property type="match status" value="1"/>
</dbReference>